<protein>
    <recommendedName>
        <fullName evidence="3">BTB domain-containing protein</fullName>
    </recommendedName>
</protein>
<dbReference type="InParanoid" id="E3MUL7"/>
<dbReference type="InterPro" id="IPR011333">
    <property type="entry name" value="SKP1/BTB/POZ_sf"/>
</dbReference>
<evidence type="ECO:0000313" key="1">
    <source>
        <dbReference type="EMBL" id="EFP09864.1"/>
    </source>
</evidence>
<dbReference type="KEGG" id="crq:GCK72_007539"/>
<dbReference type="RefSeq" id="XP_003100106.2">
    <property type="nucleotide sequence ID" value="XM_003100058.2"/>
</dbReference>
<dbReference type="CTD" id="9826476"/>
<dbReference type="SUPFAM" id="SSF54695">
    <property type="entry name" value="POZ domain"/>
    <property type="match status" value="1"/>
</dbReference>
<evidence type="ECO:0000313" key="2">
    <source>
        <dbReference type="Proteomes" id="UP000008281"/>
    </source>
</evidence>
<gene>
    <name evidence="1" type="ORF">CRE_21309</name>
</gene>
<dbReference type="Gene3D" id="3.30.710.10">
    <property type="entry name" value="Potassium Channel Kv1.1, Chain A"/>
    <property type="match status" value="1"/>
</dbReference>
<evidence type="ECO:0008006" key="3">
    <source>
        <dbReference type="Google" id="ProtNLM"/>
    </source>
</evidence>
<proteinExistence type="predicted"/>
<reference evidence="1" key="1">
    <citation type="submission" date="2007-07" db="EMBL/GenBank/DDBJ databases">
        <title>PCAP assembly of the Caenorhabditis remanei genome.</title>
        <authorList>
            <consortium name="The Caenorhabditis remanei Sequencing Consortium"/>
            <person name="Wilson R.K."/>
        </authorList>
    </citation>
    <scope>NUCLEOTIDE SEQUENCE [LARGE SCALE GENOMIC DNA]</scope>
    <source>
        <strain evidence="1">PB4641</strain>
    </source>
</reference>
<dbReference type="GeneID" id="9826476"/>
<organism evidence="2">
    <name type="scientific">Caenorhabditis remanei</name>
    <name type="common">Caenorhabditis vulgaris</name>
    <dbReference type="NCBI Taxonomy" id="31234"/>
    <lineage>
        <taxon>Eukaryota</taxon>
        <taxon>Metazoa</taxon>
        <taxon>Ecdysozoa</taxon>
        <taxon>Nematoda</taxon>
        <taxon>Chromadorea</taxon>
        <taxon>Rhabditida</taxon>
        <taxon>Rhabditina</taxon>
        <taxon>Rhabditomorpha</taxon>
        <taxon>Rhabditoidea</taxon>
        <taxon>Rhabditidae</taxon>
        <taxon>Peloderinae</taxon>
        <taxon>Caenorhabditis</taxon>
    </lineage>
</organism>
<dbReference type="PANTHER" id="PTHR22743:SF165">
    <property type="entry name" value="BTB AND MATH DOMAIN CONTAINING-RELATED"/>
    <property type="match status" value="1"/>
</dbReference>
<dbReference type="InterPro" id="IPR052664">
    <property type="entry name" value="BTB-MATH_domain_protein"/>
</dbReference>
<dbReference type="PANTHER" id="PTHR22743">
    <property type="entry name" value="MEPRIN/TRAF-LIKE MATH FAMILY-C.ELEGANS"/>
    <property type="match status" value="1"/>
</dbReference>
<accession>E3MUL7</accession>
<name>E3MUL7_CAERE</name>
<sequence>MGAPNQYDKPTDTTDVILIVGSRKFYLSRQWFTDRVPVLVLMHQDPRMEIWIGCERAGPELFLGFLHCLDRLDVINEDNAIGILRWAERFECKIVLDQIEQFFLNSSQKNATEKLKIAMEYKFLELQRQILNNIKSAEEFWETLPVSLTEQQKIEIARMVHEHSERESGGS</sequence>
<dbReference type="AlphaFoldDB" id="E3MUL7"/>
<dbReference type="HOGENOM" id="CLU_1564356_0_0_1"/>
<dbReference type="Proteomes" id="UP000008281">
    <property type="component" value="Unassembled WGS sequence"/>
</dbReference>
<keyword evidence="2" id="KW-1185">Reference proteome</keyword>
<dbReference type="EMBL" id="DS268480">
    <property type="protein sequence ID" value="EFP09864.1"/>
    <property type="molecule type" value="Genomic_DNA"/>
</dbReference>
<dbReference type="OrthoDB" id="19132at2759"/>